<protein>
    <recommendedName>
        <fullName evidence="4">Class III signal peptide-containing protein</fullName>
    </recommendedName>
</protein>
<dbReference type="InterPro" id="IPR007166">
    <property type="entry name" value="Class3_signal_pept_motif"/>
</dbReference>
<dbReference type="AlphaFoldDB" id="C6A007"/>
<name>C6A007_THESM</name>
<proteinExistence type="predicted"/>
<evidence type="ECO:0008006" key="4">
    <source>
        <dbReference type="Google" id="ProtNLM"/>
    </source>
</evidence>
<gene>
    <name evidence="2" type="ordered locus">TSIB_1939</name>
</gene>
<dbReference type="Pfam" id="PF04021">
    <property type="entry name" value="Class_IIIsignal"/>
    <property type="match status" value="1"/>
</dbReference>
<dbReference type="eggNOG" id="arCOG10092">
    <property type="taxonomic scope" value="Archaea"/>
</dbReference>
<evidence type="ECO:0000313" key="2">
    <source>
        <dbReference type="EMBL" id="ACS90988.1"/>
    </source>
</evidence>
<evidence type="ECO:0000313" key="3">
    <source>
        <dbReference type="Proteomes" id="UP000009079"/>
    </source>
</evidence>
<keyword evidence="1" id="KW-0472">Membrane</keyword>
<sequence length="129" mass="14463">MVIFMKKAQGSLEYSAMVALALVIILITVFWFGEGVVPKAIKSTEQNQLLAYQNNVETKVQYLKTSGNWESLKTQTISCSNGQCEFNGETKDIDDSTFTYSDTLENAYNKCIYENDLDSCKAIVYVLGE</sequence>
<dbReference type="Proteomes" id="UP000009079">
    <property type="component" value="Chromosome"/>
</dbReference>
<keyword evidence="1" id="KW-0812">Transmembrane</keyword>
<dbReference type="HOGENOM" id="CLU_1943973_0_0_2"/>
<organism evidence="2 3">
    <name type="scientific">Thermococcus sibiricus (strain DSM 12597 / MM 739)</name>
    <dbReference type="NCBI Taxonomy" id="604354"/>
    <lineage>
        <taxon>Archaea</taxon>
        <taxon>Methanobacteriati</taxon>
        <taxon>Methanobacteriota</taxon>
        <taxon>Thermococci</taxon>
        <taxon>Thermococcales</taxon>
        <taxon>Thermococcaceae</taxon>
        <taxon>Thermococcus</taxon>
    </lineage>
</organism>
<keyword evidence="1" id="KW-1133">Transmembrane helix</keyword>
<accession>C6A007</accession>
<evidence type="ECO:0000256" key="1">
    <source>
        <dbReference type="SAM" id="Phobius"/>
    </source>
</evidence>
<dbReference type="KEGG" id="tsi:TSIB_1939"/>
<dbReference type="EMBL" id="CP001463">
    <property type="protein sequence ID" value="ACS90988.1"/>
    <property type="molecule type" value="Genomic_DNA"/>
</dbReference>
<reference evidence="2 3" key="1">
    <citation type="journal article" date="2009" name="Appl. Environ. Microbiol.">
        <title>Metabolic versatility and indigenous origin of the archaeon Thermococcus sibiricus, isolated from a siberian oil reservoir, as revealed by genome analysis.</title>
        <authorList>
            <person name="Mardanov A.V."/>
            <person name="Ravin N.V."/>
            <person name="Svetlitchnyi V.A."/>
            <person name="Beletsky A.V."/>
            <person name="Miroshnichenko M.L."/>
            <person name="Bonch-Osmolovskaya E.A."/>
            <person name="Skryabin K.G."/>
        </authorList>
    </citation>
    <scope>NUCLEOTIDE SEQUENCE [LARGE SCALE GENOMIC DNA]</scope>
    <source>
        <strain evidence="3">DSM 12597 / MM 739</strain>
    </source>
</reference>
<keyword evidence="3" id="KW-1185">Reference proteome</keyword>
<feature type="transmembrane region" description="Helical" evidence="1">
    <location>
        <begin position="12"/>
        <end position="33"/>
    </location>
</feature>